<dbReference type="InterPro" id="IPR041692">
    <property type="entry name" value="HHH_9"/>
</dbReference>
<dbReference type="FunFam" id="2.40.50.140:FF:000051">
    <property type="entry name" value="RNA-binding transcriptional accessory protein"/>
    <property type="match status" value="1"/>
</dbReference>
<organism evidence="5">
    <name type="scientific">hydrothermal vent metagenome</name>
    <dbReference type="NCBI Taxonomy" id="652676"/>
    <lineage>
        <taxon>unclassified sequences</taxon>
        <taxon>metagenomes</taxon>
        <taxon>ecological metagenomes</taxon>
    </lineage>
</organism>
<keyword evidence="3" id="KW-0687">Ribonucleoprotein</keyword>
<proteinExistence type="inferred from homology"/>
<dbReference type="InterPro" id="IPR044146">
    <property type="entry name" value="S1_Tex"/>
</dbReference>
<dbReference type="Pfam" id="PF00575">
    <property type="entry name" value="S1"/>
    <property type="match status" value="1"/>
</dbReference>
<dbReference type="GO" id="GO:0006412">
    <property type="term" value="P:translation"/>
    <property type="evidence" value="ECO:0007669"/>
    <property type="project" value="TreeGrafter"/>
</dbReference>
<dbReference type="PANTHER" id="PTHR10724">
    <property type="entry name" value="30S RIBOSOMAL PROTEIN S1"/>
    <property type="match status" value="1"/>
</dbReference>
<dbReference type="GO" id="GO:1990904">
    <property type="term" value="C:ribonucleoprotein complex"/>
    <property type="evidence" value="ECO:0007669"/>
    <property type="project" value="UniProtKB-KW"/>
</dbReference>
<gene>
    <name evidence="5" type="ORF">MNB_SM-6-1255</name>
</gene>
<evidence type="ECO:0000256" key="2">
    <source>
        <dbReference type="ARBA" id="ARBA00022980"/>
    </source>
</evidence>
<dbReference type="CDD" id="cd05685">
    <property type="entry name" value="S1_Tex"/>
    <property type="match status" value="1"/>
</dbReference>
<dbReference type="InterPro" id="IPR012340">
    <property type="entry name" value="NA-bd_OB-fold"/>
</dbReference>
<accession>A0A1W1C867</accession>
<evidence type="ECO:0000256" key="1">
    <source>
        <dbReference type="ARBA" id="ARBA00006767"/>
    </source>
</evidence>
<dbReference type="SUPFAM" id="SSF47781">
    <property type="entry name" value="RuvA domain 2-like"/>
    <property type="match status" value="1"/>
</dbReference>
<protein>
    <submittedName>
        <fullName evidence="5">Transcription accessory protein (S1 RNA-binding domain)</fullName>
    </submittedName>
</protein>
<keyword evidence="2" id="KW-0689">Ribosomal protein</keyword>
<dbReference type="GO" id="GO:0005737">
    <property type="term" value="C:cytoplasm"/>
    <property type="evidence" value="ECO:0007669"/>
    <property type="project" value="UniProtKB-ARBA"/>
</dbReference>
<dbReference type="Pfam" id="PF17674">
    <property type="entry name" value="HHH_9"/>
    <property type="match status" value="1"/>
</dbReference>
<reference evidence="5" key="1">
    <citation type="submission" date="2016-10" db="EMBL/GenBank/DDBJ databases">
        <authorList>
            <person name="de Groot N.N."/>
        </authorList>
    </citation>
    <scope>NUCLEOTIDE SEQUENCE</scope>
</reference>
<dbReference type="Gene3D" id="1.10.150.310">
    <property type="entry name" value="Tex RuvX-like domain-like"/>
    <property type="match status" value="1"/>
</dbReference>
<evidence type="ECO:0000313" key="5">
    <source>
        <dbReference type="EMBL" id="SFV61871.1"/>
    </source>
</evidence>
<dbReference type="InterPro" id="IPR003029">
    <property type="entry name" value="S1_domain"/>
</dbReference>
<dbReference type="PANTHER" id="PTHR10724:SF7">
    <property type="entry name" value="SMALL RIBOSOMAL SUBUNIT PROTEIN BS1C"/>
    <property type="match status" value="1"/>
</dbReference>
<feature type="domain" description="S1 motif" evidence="4">
    <location>
        <begin position="103"/>
        <end position="173"/>
    </location>
</feature>
<dbReference type="SMART" id="SM00316">
    <property type="entry name" value="S1"/>
    <property type="match status" value="1"/>
</dbReference>
<dbReference type="GO" id="GO:0003729">
    <property type="term" value="F:mRNA binding"/>
    <property type="evidence" value="ECO:0007669"/>
    <property type="project" value="TreeGrafter"/>
</dbReference>
<dbReference type="AlphaFoldDB" id="A0A1W1C867"/>
<dbReference type="InterPro" id="IPR050437">
    <property type="entry name" value="Ribos_protein_bS1-like"/>
</dbReference>
<dbReference type="EMBL" id="FPHK01000056">
    <property type="protein sequence ID" value="SFV61871.1"/>
    <property type="molecule type" value="Genomic_DNA"/>
</dbReference>
<dbReference type="PROSITE" id="PS50126">
    <property type="entry name" value="S1"/>
    <property type="match status" value="1"/>
</dbReference>
<dbReference type="Gene3D" id="2.40.50.140">
    <property type="entry name" value="Nucleic acid-binding proteins"/>
    <property type="match status" value="1"/>
</dbReference>
<evidence type="ECO:0000259" key="4">
    <source>
        <dbReference type="PROSITE" id="PS50126"/>
    </source>
</evidence>
<dbReference type="GO" id="GO:0005840">
    <property type="term" value="C:ribosome"/>
    <property type="evidence" value="ECO:0007669"/>
    <property type="project" value="UniProtKB-KW"/>
</dbReference>
<dbReference type="InterPro" id="IPR010994">
    <property type="entry name" value="RuvA_2-like"/>
</dbReference>
<name>A0A1W1C867_9ZZZZ</name>
<dbReference type="SUPFAM" id="SSF50249">
    <property type="entry name" value="Nucleic acid-binding proteins"/>
    <property type="match status" value="1"/>
</dbReference>
<evidence type="ECO:0000256" key="3">
    <source>
        <dbReference type="ARBA" id="ARBA00023274"/>
    </source>
</evidence>
<sequence length="174" mass="19239">MHVKGLGKKAYEQAAGFIRIKDAKNPLDNSGIHPESFEVAKKVQKLDLSSINIPTLAKELAVGEETLKDIIFELQKPGFDPREELEPIPFQNGMRDISLLKEGSIVSGVVRNITDFGAFVDIGLKNDGMIHISKMSAKRVTHPLEILSINQYLPQIEVLSVDVEKGKIGLGLFY</sequence>
<dbReference type="GO" id="GO:0003735">
    <property type="term" value="F:structural constituent of ribosome"/>
    <property type="evidence" value="ECO:0007669"/>
    <property type="project" value="TreeGrafter"/>
</dbReference>
<comment type="similarity">
    <text evidence="1">Belongs to the bacterial ribosomal protein bS1 family.</text>
</comment>